<keyword evidence="1" id="KW-0812">Transmembrane</keyword>
<dbReference type="Proteomes" id="UP000747542">
    <property type="component" value="Unassembled WGS sequence"/>
</dbReference>
<gene>
    <name evidence="2" type="ORF">Hamer_G019647</name>
</gene>
<name>A0A8J5MV61_HOMAM</name>
<evidence type="ECO:0000313" key="2">
    <source>
        <dbReference type="EMBL" id="KAG7164811.1"/>
    </source>
</evidence>
<accession>A0A8J5MV61</accession>
<comment type="caution">
    <text evidence="2">The sequence shown here is derived from an EMBL/GenBank/DDBJ whole genome shotgun (WGS) entry which is preliminary data.</text>
</comment>
<protein>
    <submittedName>
        <fullName evidence="2">Uncharacterized protein</fullName>
    </submittedName>
</protein>
<proteinExistence type="predicted"/>
<keyword evidence="1" id="KW-1133">Transmembrane helix</keyword>
<reference evidence="2" key="1">
    <citation type="journal article" date="2021" name="Sci. Adv.">
        <title>The American lobster genome reveals insights on longevity, neural, and immune adaptations.</title>
        <authorList>
            <person name="Polinski J.M."/>
            <person name="Zimin A.V."/>
            <person name="Clark K.F."/>
            <person name="Kohn A.B."/>
            <person name="Sadowski N."/>
            <person name="Timp W."/>
            <person name="Ptitsyn A."/>
            <person name="Khanna P."/>
            <person name="Romanova D.Y."/>
            <person name="Williams P."/>
            <person name="Greenwood S.J."/>
            <person name="Moroz L.L."/>
            <person name="Walt D.R."/>
            <person name="Bodnar A.G."/>
        </authorList>
    </citation>
    <scope>NUCLEOTIDE SEQUENCE</scope>
    <source>
        <strain evidence="2">GMGI-L3</strain>
    </source>
</reference>
<dbReference type="AlphaFoldDB" id="A0A8J5MV61"/>
<keyword evidence="1" id="KW-0472">Membrane</keyword>
<organism evidence="2 3">
    <name type="scientific">Homarus americanus</name>
    <name type="common">American lobster</name>
    <dbReference type="NCBI Taxonomy" id="6706"/>
    <lineage>
        <taxon>Eukaryota</taxon>
        <taxon>Metazoa</taxon>
        <taxon>Ecdysozoa</taxon>
        <taxon>Arthropoda</taxon>
        <taxon>Crustacea</taxon>
        <taxon>Multicrustacea</taxon>
        <taxon>Malacostraca</taxon>
        <taxon>Eumalacostraca</taxon>
        <taxon>Eucarida</taxon>
        <taxon>Decapoda</taxon>
        <taxon>Pleocyemata</taxon>
        <taxon>Astacidea</taxon>
        <taxon>Nephropoidea</taxon>
        <taxon>Nephropidae</taxon>
        <taxon>Homarus</taxon>
    </lineage>
</organism>
<dbReference type="EMBL" id="JAHLQT010024921">
    <property type="protein sequence ID" value="KAG7164811.1"/>
    <property type="molecule type" value="Genomic_DNA"/>
</dbReference>
<evidence type="ECO:0000313" key="3">
    <source>
        <dbReference type="Proteomes" id="UP000747542"/>
    </source>
</evidence>
<feature type="transmembrane region" description="Helical" evidence="1">
    <location>
        <begin position="20"/>
        <end position="44"/>
    </location>
</feature>
<evidence type="ECO:0000256" key="1">
    <source>
        <dbReference type="SAM" id="Phobius"/>
    </source>
</evidence>
<keyword evidence="3" id="KW-1185">Reference proteome</keyword>
<sequence>MIHGLFLPGHGHFSEIFPFLLHFFFLLLFFFILLFLFLLLLLLLSCLQPSSYSNPLPPPLTNPRILRLIQNAFRQFPRPSINLLLLLYDLLPLHGLL</sequence>